<dbReference type="Proteomes" id="UP001172457">
    <property type="component" value="Chromosome 3"/>
</dbReference>
<dbReference type="PANTHER" id="PTHR15503">
    <property type="entry name" value="LDOC1 RELATED"/>
    <property type="match status" value="1"/>
</dbReference>
<dbReference type="Pfam" id="PF03732">
    <property type="entry name" value="Retrotrans_gag"/>
    <property type="match status" value="1"/>
</dbReference>
<protein>
    <recommendedName>
        <fullName evidence="4">CCHC-type domain-containing protein</fullName>
    </recommendedName>
</protein>
<keyword evidence="1" id="KW-0863">Zinc-finger</keyword>
<dbReference type="SUPFAM" id="SSF57756">
    <property type="entry name" value="Retrovirus zinc finger-like domains"/>
    <property type="match status" value="1"/>
</dbReference>
<dbReference type="InterPro" id="IPR005162">
    <property type="entry name" value="Retrotrans_gag_dom"/>
</dbReference>
<dbReference type="AlphaFoldDB" id="A0AA38WD31"/>
<dbReference type="Gene3D" id="4.10.60.10">
    <property type="entry name" value="Zinc finger, CCHC-type"/>
    <property type="match status" value="1"/>
</dbReference>
<dbReference type="PROSITE" id="PS50158">
    <property type="entry name" value="ZF_CCHC"/>
    <property type="match status" value="2"/>
</dbReference>
<feature type="region of interest" description="Disordered" evidence="2">
    <location>
        <begin position="112"/>
        <end position="154"/>
    </location>
</feature>
<dbReference type="InterPro" id="IPR001878">
    <property type="entry name" value="Znf_CCHC"/>
</dbReference>
<feature type="compositionally biased region" description="Basic and acidic residues" evidence="2">
    <location>
        <begin position="136"/>
        <end position="154"/>
    </location>
</feature>
<organism evidence="5 6">
    <name type="scientific">Centaurea solstitialis</name>
    <name type="common">yellow star-thistle</name>
    <dbReference type="NCBI Taxonomy" id="347529"/>
    <lineage>
        <taxon>Eukaryota</taxon>
        <taxon>Viridiplantae</taxon>
        <taxon>Streptophyta</taxon>
        <taxon>Embryophyta</taxon>
        <taxon>Tracheophyta</taxon>
        <taxon>Spermatophyta</taxon>
        <taxon>Magnoliopsida</taxon>
        <taxon>eudicotyledons</taxon>
        <taxon>Gunneridae</taxon>
        <taxon>Pentapetalae</taxon>
        <taxon>asterids</taxon>
        <taxon>campanulids</taxon>
        <taxon>Asterales</taxon>
        <taxon>Asteraceae</taxon>
        <taxon>Carduoideae</taxon>
        <taxon>Cardueae</taxon>
        <taxon>Centaureinae</taxon>
        <taxon>Centaurea</taxon>
    </lineage>
</organism>
<keyword evidence="3" id="KW-0472">Membrane</keyword>
<keyword evidence="6" id="KW-1185">Reference proteome</keyword>
<dbReference type="Pfam" id="PF00098">
    <property type="entry name" value="zf-CCHC"/>
    <property type="match status" value="2"/>
</dbReference>
<evidence type="ECO:0000313" key="6">
    <source>
        <dbReference type="Proteomes" id="UP001172457"/>
    </source>
</evidence>
<name>A0AA38WD31_9ASTR</name>
<feature type="domain" description="CCHC-type" evidence="4">
    <location>
        <begin position="604"/>
        <end position="617"/>
    </location>
</feature>
<feature type="transmembrane region" description="Helical" evidence="3">
    <location>
        <begin position="246"/>
        <end position="274"/>
    </location>
</feature>
<reference evidence="5" key="1">
    <citation type="submission" date="2023-03" db="EMBL/GenBank/DDBJ databases">
        <title>Chromosome-scale reference genome and RAD-based genetic map of yellow starthistle (Centaurea solstitialis) reveal putative structural variation and QTLs associated with invader traits.</title>
        <authorList>
            <person name="Reatini B."/>
            <person name="Cang F.A."/>
            <person name="Jiang Q."/>
            <person name="Mckibben M.T.W."/>
            <person name="Barker M.S."/>
            <person name="Rieseberg L.H."/>
            <person name="Dlugosch K.M."/>
        </authorList>
    </citation>
    <scope>NUCLEOTIDE SEQUENCE</scope>
    <source>
        <strain evidence="5">CAN-66</strain>
        <tissue evidence="5">Leaf</tissue>
    </source>
</reference>
<dbReference type="GO" id="GO:0008270">
    <property type="term" value="F:zinc ion binding"/>
    <property type="evidence" value="ECO:0007669"/>
    <property type="project" value="UniProtKB-KW"/>
</dbReference>
<comment type="caution">
    <text evidence="5">The sequence shown here is derived from an EMBL/GenBank/DDBJ whole genome shotgun (WGS) entry which is preliminary data.</text>
</comment>
<keyword evidence="1" id="KW-0479">Metal-binding</keyword>
<dbReference type="PANTHER" id="PTHR15503:SF42">
    <property type="entry name" value="ZINC FINGER, CCHC-TYPE, RETROTRANSPOSON GAG DOMAIN, ASPARTIC PEPTIDASE DOMAIN PROTEIN-RELATED"/>
    <property type="match status" value="1"/>
</dbReference>
<evidence type="ECO:0000313" key="5">
    <source>
        <dbReference type="EMBL" id="KAJ9556112.1"/>
    </source>
</evidence>
<accession>A0AA38WD31</accession>
<keyword evidence="1" id="KW-0862">Zinc</keyword>
<evidence type="ECO:0000256" key="1">
    <source>
        <dbReference type="PROSITE-ProRule" id="PRU00047"/>
    </source>
</evidence>
<sequence>MDAQKKLNDEVGSYLRNHQSTIQNLELQVGRVSQMLSERTQGELPTQTQVNPKVENVKPMLMITGEPSKKKWTDIYTKKYVETESESEPDYVTDYDSEGFTVSFEHLRLKVPEASSDDDDEEDGKQGGYAEFVIPKNEDKGKEKEKEKEKEKAPEDDLIYIAPIKHDPGSYNLPISCNAPFILFRHPPQQRWPASVVLAREVAAASVLGRRLDRCDVQWCAVVVDCRGVIHGGNRRLPARPALRPAFWFGIIVVIVGFVVCGGVRQPAVAWFGFGSRVRRRGFCPVAVSGCTVIVQMEPSARASHWGMVTTRRGNSRSEEPDLRDLIGSEVQEVLQQLLPGLFAQMKDEILQAMDERMEAAFTARGSASGSNSQAQSRASTFKDFMACQPPHFEGRKDPIVCYRWIAAVEGAFRTCSFPEGMKVFFAANLLRDAGKDWWGLILKSHTEEQITAMTWDAFKVLFDEQFSPRVERERIIAEFLNLKQTTESVNEITNQFLEKALFCPDYVSNETMRMYRYRGVLKPEIREFVSTTTCTSFNAMVEAARTQELFLAELQQGKRKAEQSLVPARKFKGQRTDGRKVYSGCPKCGRNHQGECRLPEPVCYKCGKSGHKSRECGVPPRVCFNCFQPGHIKPNCPKLAETPAKAQVKAPAPATLRITDGSSGKTAGSATTRGRAFQMTADEAQAAPDVVTVIHGVTFTIDLIPIPMNGIDVIAGVDWMFRNGGTVDCAGQLVRIQDPSGGELIVYGKGRRKQLAFCSVAKARRWLQRGCKGYLAYAVIDLAEERKTMVF</sequence>
<dbReference type="InterPro" id="IPR036875">
    <property type="entry name" value="Znf_CCHC_sf"/>
</dbReference>
<dbReference type="InterPro" id="IPR032567">
    <property type="entry name" value="RTL1-rel"/>
</dbReference>
<evidence type="ECO:0000259" key="4">
    <source>
        <dbReference type="PROSITE" id="PS50158"/>
    </source>
</evidence>
<dbReference type="GO" id="GO:0003676">
    <property type="term" value="F:nucleic acid binding"/>
    <property type="evidence" value="ECO:0007669"/>
    <property type="project" value="InterPro"/>
</dbReference>
<dbReference type="Pfam" id="PF08284">
    <property type="entry name" value="RVP_2"/>
    <property type="match status" value="1"/>
</dbReference>
<dbReference type="SMART" id="SM00343">
    <property type="entry name" value="ZnF_C2HC"/>
    <property type="match status" value="2"/>
</dbReference>
<evidence type="ECO:0000256" key="3">
    <source>
        <dbReference type="SAM" id="Phobius"/>
    </source>
</evidence>
<feature type="domain" description="CCHC-type" evidence="4">
    <location>
        <begin position="624"/>
        <end position="639"/>
    </location>
</feature>
<gene>
    <name evidence="5" type="ORF">OSB04_010726</name>
</gene>
<evidence type="ECO:0000256" key="2">
    <source>
        <dbReference type="SAM" id="MobiDB-lite"/>
    </source>
</evidence>
<keyword evidence="3" id="KW-0812">Transmembrane</keyword>
<dbReference type="EMBL" id="JARYMX010000003">
    <property type="protein sequence ID" value="KAJ9556112.1"/>
    <property type="molecule type" value="Genomic_DNA"/>
</dbReference>
<proteinExistence type="predicted"/>
<keyword evidence="3" id="KW-1133">Transmembrane helix</keyword>